<dbReference type="RefSeq" id="WP_369162019.1">
    <property type="nucleotide sequence ID" value="NZ_CP163429.1"/>
</dbReference>
<protein>
    <recommendedName>
        <fullName evidence="1">HTH merR-type domain-containing protein</fullName>
    </recommendedName>
</protein>
<name>A0AB39LWC8_9ACTN</name>
<organism evidence="2">
    <name type="scientific">Streptomyces sp. R02</name>
    <dbReference type="NCBI Taxonomy" id="3238623"/>
    <lineage>
        <taxon>Bacteria</taxon>
        <taxon>Bacillati</taxon>
        <taxon>Actinomycetota</taxon>
        <taxon>Actinomycetes</taxon>
        <taxon>Kitasatosporales</taxon>
        <taxon>Streptomycetaceae</taxon>
        <taxon>Streptomyces</taxon>
    </lineage>
</organism>
<dbReference type="GO" id="GO:0003677">
    <property type="term" value="F:DNA binding"/>
    <property type="evidence" value="ECO:0007669"/>
    <property type="project" value="InterPro"/>
</dbReference>
<dbReference type="InterPro" id="IPR000551">
    <property type="entry name" value="MerR-type_HTH_dom"/>
</dbReference>
<gene>
    <name evidence="2" type="ORF">AB5J57_32425</name>
</gene>
<evidence type="ECO:0000313" key="2">
    <source>
        <dbReference type="EMBL" id="XDP98396.1"/>
    </source>
</evidence>
<sequence>MAYTPTAVTAGYLREPDTELPLPGHEFARRINSLLAAADHPSIWGSRPNRPARRAAEILGTTPAFLRAIGEARLITPLRSEGGHRRMASRCVV</sequence>
<dbReference type="PROSITE" id="PS50937">
    <property type="entry name" value="HTH_MERR_2"/>
    <property type="match status" value="1"/>
</dbReference>
<proteinExistence type="predicted"/>
<feature type="domain" description="HTH merR-type" evidence="1">
    <location>
        <begin position="53"/>
        <end position="86"/>
    </location>
</feature>
<reference evidence="2" key="1">
    <citation type="submission" date="2024-07" db="EMBL/GenBank/DDBJ databases">
        <authorList>
            <person name="Yu S.T."/>
        </authorList>
    </citation>
    <scope>NUCLEOTIDE SEQUENCE</scope>
    <source>
        <strain evidence="2">R02</strain>
    </source>
</reference>
<accession>A0AB39LWC8</accession>
<dbReference type="EMBL" id="CP163429">
    <property type="protein sequence ID" value="XDP98396.1"/>
    <property type="molecule type" value="Genomic_DNA"/>
</dbReference>
<dbReference type="AlphaFoldDB" id="A0AB39LWC8"/>
<dbReference type="GO" id="GO:0006355">
    <property type="term" value="P:regulation of DNA-templated transcription"/>
    <property type="evidence" value="ECO:0007669"/>
    <property type="project" value="InterPro"/>
</dbReference>
<evidence type="ECO:0000259" key="1">
    <source>
        <dbReference type="PROSITE" id="PS50937"/>
    </source>
</evidence>